<dbReference type="AlphaFoldDB" id="A0A5B7K1W8"/>
<sequence>MDVPSCLLTMVMALVMAVPFPCALRDPHTNMSATPRGSTITRANKEKNEKKHTQQHNEIPHGRLANTLGNKLVTLPAGVDVEGLPSFRPRPGTFINHAVFAGGTTSRVAFVPYLPDSLTLGCSKRVSPRYLPSQ</sequence>
<reference evidence="3 4" key="1">
    <citation type="submission" date="2019-05" db="EMBL/GenBank/DDBJ databases">
        <title>Another draft genome of Portunus trituberculatus and its Hox gene families provides insights of decapod evolution.</title>
        <authorList>
            <person name="Jeong J.-H."/>
            <person name="Song I."/>
            <person name="Kim S."/>
            <person name="Choi T."/>
            <person name="Kim D."/>
            <person name="Ryu S."/>
            <person name="Kim W."/>
        </authorList>
    </citation>
    <scope>NUCLEOTIDE SEQUENCE [LARGE SCALE GENOMIC DNA]</scope>
    <source>
        <tissue evidence="3">Muscle</tissue>
    </source>
</reference>
<evidence type="ECO:0000256" key="1">
    <source>
        <dbReference type="SAM" id="MobiDB-lite"/>
    </source>
</evidence>
<feature type="compositionally biased region" description="Polar residues" evidence="1">
    <location>
        <begin position="29"/>
        <end position="42"/>
    </location>
</feature>
<evidence type="ECO:0008006" key="5">
    <source>
        <dbReference type="Google" id="ProtNLM"/>
    </source>
</evidence>
<feature type="compositionally biased region" description="Basic and acidic residues" evidence="1">
    <location>
        <begin position="43"/>
        <end position="52"/>
    </location>
</feature>
<proteinExistence type="predicted"/>
<keyword evidence="2" id="KW-0732">Signal</keyword>
<accession>A0A5B7K1W8</accession>
<evidence type="ECO:0000313" key="3">
    <source>
        <dbReference type="EMBL" id="MPD00886.1"/>
    </source>
</evidence>
<feature type="region of interest" description="Disordered" evidence="1">
    <location>
        <begin position="29"/>
        <end position="59"/>
    </location>
</feature>
<organism evidence="3 4">
    <name type="scientific">Portunus trituberculatus</name>
    <name type="common">Swimming crab</name>
    <name type="synonym">Neptunus trituberculatus</name>
    <dbReference type="NCBI Taxonomy" id="210409"/>
    <lineage>
        <taxon>Eukaryota</taxon>
        <taxon>Metazoa</taxon>
        <taxon>Ecdysozoa</taxon>
        <taxon>Arthropoda</taxon>
        <taxon>Crustacea</taxon>
        <taxon>Multicrustacea</taxon>
        <taxon>Malacostraca</taxon>
        <taxon>Eumalacostraca</taxon>
        <taxon>Eucarida</taxon>
        <taxon>Decapoda</taxon>
        <taxon>Pleocyemata</taxon>
        <taxon>Brachyura</taxon>
        <taxon>Eubrachyura</taxon>
        <taxon>Portunoidea</taxon>
        <taxon>Portunidae</taxon>
        <taxon>Portuninae</taxon>
        <taxon>Portunus</taxon>
    </lineage>
</organism>
<dbReference type="EMBL" id="VSRR010124831">
    <property type="protein sequence ID" value="MPD00886.1"/>
    <property type="molecule type" value="Genomic_DNA"/>
</dbReference>
<evidence type="ECO:0000256" key="2">
    <source>
        <dbReference type="SAM" id="SignalP"/>
    </source>
</evidence>
<comment type="caution">
    <text evidence="3">The sequence shown here is derived from an EMBL/GenBank/DDBJ whole genome shotgun (WGS) entry which is preliminary data.</text>
</comment>
<feature type="chain" id="PRO_5022671306" description="Secreted protein" evidence="2">
    <location>
        <begin position="18"/>
        <end position="134"/>
    </location>
</feature>
<gene>
    <name evidence="3" type="ORF">E2C01_096391</name>
</gene>
<protein>
    <recommendedName>
        <fullName evidence="5">Secreted protein</fullName>
    </recommendedName>
</protein>
<evidence type="ECO:0000313" key="4">
    <source>
        <dbReference type="Proteomes" id="UP000324222"/>
    </source>
</evidence>
<name>A0A5B7K1W8_PORTR</name>
<dbReference type="Proteomes" id="UP000324222">
    <property type="component" value="Unassembled WGS sequence"/>
</dbReference>
<keyword evidence="4" id="KW-1185">Reference proteome</keyword>
<feature type="signal peptide" evidence="2">
    <location>
        <begin position="1"/>
        <end position="17"/>
    </location>
</feature>